<evidence type="ECO:0000259" key="5">
    <source>
        <dbReference type="PROSITE" id="PS51554"/>
    </source>
</evidence>
<protein>
    <submittedName>
        <fullName evidence="6">Formate C-acetyltransferase</fullName>
    </submittedName>
</protein>
<dbReference type="GO" id="GO:0016829">
    <property type="term" value="F:lyase activity"/>
    <property type="evidence" value="ECO:0007669"/>
    <property type="project" value="UniProtKB-KW"/>
</dbReference>
<name>A0A1M5YLH3_9FIRM</name>
<keyword evidence="7" id="KW-1185">Reference proteome</keyword>
<keyword evidence="6" id="KW-0808">Transferase</keyword>
<dbReference type="PANTHER" id="PTHR43641">
    <property type="entry name" value="FORMATE ACETYLTRANSFERASE 3-RELATED"/>
    <property type="match status" value="1"/>
</dbReference>
<keyword evidence="2" id="KW-0456">Lyase</keyword>
<sequence>MYKFRPYTDRIWHMRELIRDRVIQTDAERALILTESYRKNKNVVPIIKRPLGTYDLCANMTVRVEDFELIVGNKARTFCGSGFNPDWMGSGWIMFTDVENTWTLKEDGLYHNPEGEELRLTIAPEDVAALRSITEFWQDNRVGATADAWQPDGYEDFMRLEATDYQPFGIGLMSIPVGHLTPGFEKIINVGYKAIRNEAQDWMDARRGNLMGDDMSKYMFYKSAAIACDAATILIKRYGQACYDKAASCADDRRKAELMKMGGGLIWISENPARSFWEACQGTIMYQLFLAIDAGYPAPAFGRFDQYMWPFLKKDLESGALTMDEAQEIVDAFFLKANCFYGGFPGKLAQTTGIGNTYQHTTIGGVDRDTGEDATNPVTYMVLETIGRLKLHDPTISLRINKNTPDALWSCALETTKLVGGLPLFQNDEVIIPGLQAELGFELKDARDYSIIGCQEIVGSGNDYPAPNGVHAPHASIHYGVVFDIAINNGINPWNGRQAEVHTGYLYEMNNIGEVRAAFEKMARYILKWYVTVNNYAEYLTAYHAPHAALSISMEGCMEKGMDAAAGGCKYNSYGGTATGLATIADCLSTIKYMCFDKKKCTTRELYDAVMKNWEGYEPLRQQILSEVPHYGNADPYADDEFKWVVDLYYQLCTECSNPRARVYKAGLYGASDHVAQGYHTWATPDGRKTGEPIADAASPCQSRDKNGPTAVFVSSCVYDHRRFMDGIALNLRMHPTVLSREDGIAKLRDMTKAYFDNGGLECQYNVVDTDTLRAAQADPKTYRDLVVRIAGYSAYFVELNLDCQNDIIARNENRF</sequence>
<reference evidence="6 7" key="1">
    <citation type="submission" date="2016-11" db="EMBL/GenBank/DDBJ databases">
        <authorList>
            <person name="Jaros S."/>
            <person name="Januszkiewicz K."/>
            <person name="Wedrychowicz H."/>
        </authorList>
    </citation>
    <scope>NUCLEOTIDE SEQUENCE [LARGE SCALE GENOMIC DNA]</scope>
    <source>
        <strain evidence="6 7">DSM 10068</strain>
    </source>
</reference>
<dbReference type="GO" id="GO:0005829">
    <property type="term" value="C:cytosol"/>
    <property type="evidence" value="ECO:0007669"/>
    <property type="project" value="TreeGrafter"/>
</dbReference>
<feature type="modified residue" description="Glycine radical" evidence="3">
    <location>
        <position position="792"/>
    </location>
</feature>
<dbReference type="AlphaFoldDB" id="A0A1M5YLH3"/>
<evidence type="ECO:0000256" key="1">
    <source>
        <dbReference type="ARBA" id="ARBA00022818"/>
    </source>
</evidence>
<proteinExistence type="predicted"/>
<evidence type="ECO:0000313" key="6">
    <source>
        <dbReference type="EMBL" id="SHI12927.1"/>
    </source>
</evidence>
<dbReference type="InterPro" id="IPR001150">
    <property type="entry name" value="Gly_radical"/>
</dbReference>
<dbReference type="Proteomes" id="UP000183995">
    <property type="component" value="Unassembled WGS sequence"/>
</dbReference>
<dbReference type="PROSITE" id="PS51149">
    <property type="entry name" value="GLY_RADICAL_2"/>
    <property type="match status" value="1"/>
</dbReference>
<gene>
    <name evidence="6" type="ORF">SAMN02745823_02635</name>
</gene>
<dbReference type="InterPro" id="IPR051215">
    <property type="entry name" value="GRE"/>
</dbReference>
<feature type="domain" description="Glycine radical" evidence="4">
    <location>
        <begin position="696"/>
        <end position="816"/>
    </location>
</feature>
<dbReference type="STRING" id="1123282.SAMN02745823_02635"/>
<evidence type="ECO:0000256" key="2">
    <source>
        <dbReference type="ARBA" id="ARBA00023239"/>
    </source>
</evidence>
<dbReference type="Pfam" id="PF02901">
    <property type="entry name" value="PFL-like"/>
    <property type="match status" value="1"/>
</dbReference>
<evidence type="ECO:0000259" key="4">
    <source>
        <dbReference type="PROSITE" id="PS51149"/>
    </source>
</evidence>
<evidence type="ECO:0000256" key="3">
    <source>
        <dbReference type="PROSITE-ProRule" id="PRU00493"/>
    </source>
</evidence>
<accession>A0A1M5YLH3</accession>
<dbReference type="SUPFAM" id="SSF51998">
    <property type="entry name" value="PFL-like glycyl radical enzymes"/>
    <property type="match status" value="1"/>
</dbReference>
<dbReference type="GO" id="GO:0016740">
    <property type="term" value="F:transferase activity"/>
    <property type="evidence" value="ECO:0007669"/>
    <property type="project" value="UniProtKB-KW"/>
</dbReference>
<dbReference type="PROSITE" id="PS51554">
    <property type="entry name" value="PFL"/>
    <property type="match status" value="1"/>
</dbReference>
<evidence type="ECO:0000313" key="7">
    <source>
        <dbReference type="Proteomes" id="UP000183995"/>
    </source>
</evidence>
<feature type="domain" description="PFL" evidence="5">
    <location>
        <begin position="9"/>
        <end position="689"/>
    </location>
</feature>
<dbReference type="InterPro" id="IPR019777">
    <property type="entry name" value="Form_AcTrfase_GR_CS"/>
</dbReference>
<dbReference type="PROSITE" id="PS00850">
    <property type="entry name" value="GLY_RADICAL_1"/>
    <property type="match status" value="1"/>
</dbReference>
<dbReference type="Gene3D" id="3.20.70.20">
    <property type="match status" value="1"/>
</dbReference>
<dbReference type="PANTHER" id="PTHR43641:SF2">
    <property type="entry name" value="DEHYDRATASE YBIW-RELATED"/>
    <property type="match status" value="1"/>
</dbReference>
<dbReference type="InterPro" id="IPR004184">
    <property type="entry name" value="PFL_dom"/>
</dbReference>
<dbReference type="RefSeq" id="WP_073079770.1">
    <property type="nucleotide sequence ID" value="NZ_FQXV01000009.1"/>
</dbReference>
<dbReference type="EMBL" id="FQXV01000009">
    <property type="protein sequence ID" value="SHI12927.1"/>
    <property type="molecule type" value="Genomic_DNA"/>
</dbReference>
<organism evidence="6 7">
    <name type="scientific">Sporobacter termitidis DSM 10068</name>
    <dbReference type="NCBI Taxonomy" id="1123282"/>
    <lineage>
        <taxon>Bacteria</taxon>
        <taxon>Bacillati</taxon>
        <taxon>Bacillota</taxon>
        <taxon>Clostridia</taxon>
        <taxon>Eubacteriales</taxon>
        <taxon>Oscillospiraceae</taxon>
        <taxon>Sporobacter</taxon>
    </lineage>
</organism>
<keyword evidence="1 3" id="KW-0556">Organic radical</keyword>
<dbReference type="Pfam" id="PF01228">
    <property type="entry name" value="Gly_radical"/>
    <property type="match status" value="1"/>
</dbReference>
<dbReference type="OrthoDB" id="9803969at2"/>